<dbReference type="AntiFam" id="ANF00178">
    <property type="entry name" value="Shadow ORF (opposite dhbF)"/>
</dbReference>
<sequence>MMRKPISARIEFVVSERFVVKHERGDIGRASNLLLKQPMNAQVLRISDRRVVPRLDEQGTGFGRQHIEPVHGCLRCLFESLYEARKCLLHVAAQLFGRERRDGLRGETKALAVVFDRQHQRIVGAFFGTEQLDAVEDLLLIGRRLIVSIIEQGAEERRGCGDTTASLCERERCMLMLQQSGETFMGLTHAIDDRSIGDIEANRQCVDQEPQRLIDARLHASEQHGAEDDAAIGIERTGRAEHAGPRKMTQARETHAIASSLSTQTRIERCGQCHARFGDG</sequence>
<evidence type="ECO:0000313" key="1">
    <source>
        <dbReference type="EMBL" id="SAL00209.1"/>
    </source>
</evidence>
<dbReference type="AlphaFoldDB" id="A0A158E009"/>
<protein>
    <submittedName>
        <fullName evidence="1">Uncharacterized protein</fullName>
    </submittedName>
</protein>
<evidence type="ECO:0000313" key="2">
    <source>
        <dbReference type="Proteomes" id="UP000054624"/>
    </source>
</evidence>
<dbReference type="EMBL" id="FCOI02000087">
    <property type="protein sequence ID" value="SAL00209.1"/>
    <property type="molecule type" value="Genomic_DNA"/>
</dbReference>
<proteinExistence type="predicted"/>
<dbReference type="STRING" id="1777137.AWB76_07836"/>
<name>A0A158E009_9BURK</name>
<gene>
    <name evidence="1" type="ORF">AWB76_07836</name>
</gene>
<dbReference type="Proteomes" id="UP000054624">
    <property type="component" value="Unassembled WGS sequence"/>
</dbReference>
<organism evidence="1 2">
    <name type="scientific">Caballeronia temeraria</name>
    <dbReference type="NCBI Taxonomy" id="1777137"/>
    <lineage>
        <taxon>Bacteria</taxon>
        <taxon>Pseudomonadati</taxon>
        <taxon>Pseudomonadota</taxon>
        <taxon>Betaproteobacteria</taxon>
        <taxon>Burkholderiales</taxon>
        <taxon>Burkholderiaceae</taxon>
        <taxon>Caballeronia</taxon>
    </lineage>
</organism>
<accession>A0A158E009</accession>
<keyword evidence="2" id="KW-1185">Reference proteome</keyword>
<reference evidence="2" key="1">
    <citation type="submission" date="2016-01" db="EMBL/GenBank/DDBJ databases">
        <authorList>
            <person name="Peeters Charlotte."/>
        </authorList>
    </citation>
    <scope>NUCLEOTIDE SEQUENCE [LARGE SCALE GENOMIC DNA]</scope>
</reference>